<dbReference type="EMBL" id="JAAVJS010000011">
    <property type="protein sequence ID" value="NJX15710.1"/>
    <property type="molecule type" value="Genomic_DNA"/>
</dbReference>
<dbReference type="Pfam" id="PF22544">
    <property type="entry name" value="HYDIN_VesB_CFA65-like_Ig"/>
    <property type="match status" value="1"/>
</dbReference>
<dbReference type="NCBIfam" id="TIGR04183">
    <property type="entry name" value="Por_Secre_tail"/>
    <property type="match status" value="1"/>
</dbReference>
<protein>
    <submittedName>
        <fullName evidence="9">Choice-of-anchor D domain-containing protein</fullName>
    </submittedName>
</protein>
<dbReference type="NCBIfam" id="NF012200">
    <property type="entry name" value="choice_anch_D"/>
    <property type="match status" value="1"/>
</dbReference>
<dbReference type="InterPro" id="IPR013320">
    <property type="entry name" value="ConA-like_dom_sf"/>
</dbReference>
<sequence>MKVPNYHLKAAVSFLLYLSLAFTPLKGFTSSIYRNIAMALSSAPEINITGNSNTIIGNGSNTPILTDNTDFGKVQIVSETVTKTFVIENTGAANLTLGNILLSGTTDFSIISKPANGTVISAGNSESITISFATSTEGTQTTVLSIASDDSDEATYQINLTAEGDKVFFDSDNDGVYDDVDIDDDNDGIMDSDEENACRLSNGAWQADYKFLNETFGTGTGRGTGISSLYTVSTSYCLEDGSPGSSCSGSNAGVGDGEYTVTSFITSGVSGETVGPNDAIASWAWYAWAPIEDHTPGDTDGRMAVFNADYDPGIFYETQITGTLANVPVTYSFWVINIDNDDSRFSAGELPRGNPNVTVNFLTLDRSTVIATFDTGDITRCSGAINDPNDPAYDPSDPSFNTCTTSEWKQFTETFSTSETAFIVQFVNNAPGGAGNDLAIDDIEVRQTLCDMDSDGVADVFDLDSDNDGIPDVVEGNPTSASLSEGKASLTGVSSWVDANGNGMHDLAEGISPINSDTDLIPDYLDLDSDNDGLFDIDEYGIVSSSAPLLFQNGDGDVTGNGVGDGAETEAFREKDSEGDGSIEYYGDGILDIFDYHSDAATYADAYGNIGQGTGPLYALDSDGDGTPDYRDPTNGTTNDIDTVEIYAHLPNTAGVLDNTTDADGDGIVASRDGNDTVFGSPRNLDNSYSLYFDGRNDYVEDTNVISSGSATIMAFIKSDGTNTDADNRVIAGQNDFYIRINEADNSVTAISESVSLSSTTNITDGIWTHVAVTTETGGDVVLFINGIEEARDTSSLGGITDASSFMIGRATTDSNYFKGGIDEVRVFNKALTTEELQRMVYQELDDSNNFNSGKIIPITICASLGSNLVKYYKMDGYQDDILDDKKTGSIDVSGAKMYNFKDIYFQKAPLPYETVADGNWTDSANWLYGSEWDITTKTDNPNGASIVHIKNNITLNGAYNEQGMTGLIVDSEKEFSIEGDKGLYNTWYLKLDGLIDLEGESQLIQIQGSVLDPTSSGKIERDQQGTKDFYTYNYWSSPVGVSNTSSNNNSYKMTDNVFKNGTLPTSPSNITFTSSGYNGCVNGNDITVADYWIWKYSNSTYNSYYAWQHVRRNGTILPGEGFTMKGVDNTSGNISLTQNYVFDGKPNNDEITLPLTVNNEYLVGNPYPSALDADEFIRDNIKDGGNNTKNVINGAIYFWEHFASNSHILKEYQGGYGVYTLMGSTPAINSDTRINYTGGLTSTKGAPERYIPVGQGFFVRAILDPELTGESNDPNLTSSIDGGNIVFKNSQRVFQTEASGSSIFLKSNEPKSKKKINNTNLDTRPKLRLMFDSPKGYHRQLLTGVDESATNHFDLGYDAPLTEDNVEDMFWLIHNKEFVIQAVNHFETDQKLPLGVKIKKAGMATIKIEALENITNSLIIYLHDKALDVYHNLKTNDYSIHLDPGTYLDRFEITFGKEESLNTEHNMSEKIGAYFSNEKNSIIVNNPASMYIESVELLNIIGQSVFKTLPKTNQNNLEYYNHLKPGNYILRVRTKHRSMSKKVRVK</sequence>
<dbReference type="InterPro" id="IPR013783">
    <property type="entry name" value="Ig-like_fold"/>
</dbReference>
<evidence type="ECO:0000256" key="7">
    <source>
        <dbReference type="ARBA" id="ARBA00023273"/>
    </source>
</evidence>
<accession>A0ABX1DBQ8</accession>
<dbReference type="InterPro" id="IPR028974">
    <property type="entry name" value="TSP_type-3_rpt"/>
</dbReference>
<evidence type="ECO:0000256" key="4">
    <source>
        <dbReference type="ARBA" id="ARBA00022729"/>
    </source>
</evidence>
<feature type="domain" description="LamG-like jellyroll fold" evidence="8">
    <location>
        <begin position="709"/>
        <end position="835"/>
    </location>
</feature>
<reference evidence="9 10" key="1">
    <citation type="submission" date="2020-03" db="EMBL/GenBank/DDBJ databases">
        <title>Tamlana sp. nov, isolated from XXX.</title>
        <authorList>
            <person name="Cao W.R."/>
        </authorList>
    </citation>
    <scope>NUCLEOTIDE SEQUENCE [LARGE SCALE GENOMIC DNA]</scope>
    <source>
        <strain evidence="9 10">HST1-43</strain>
    </source>
</reference>
<keyword evidence="4" id="KW-0732">Signal</keyword>
<dbReference type="InterPro" id="IPR006558">
    <property type="entry name" value="LamG-like"/>
</dbReference>
<dbReference type="Proteomes" id="UP000760545">
    <property type="component" value="Unassembled WGS sequence"/>
</dbReference>
<dbReference type="SUPFAM" id="SSF49899">
    <property type="entry name" value="Concanavalin A-like lectins/glucanases"/>
    <property type="match status" value="1"/>
</dbReference>
<dbReference type="Gene3D" id="2.60.120.200">
    <property type="match status" value="1"/>
</dbReference>
<organism evidence="9 10">
    <name type="scientific">Tamlana crocina</name>
    <dbReference type="NCBI Taxonomy" id="393006"/>
    <lineage>
        <taxon>Bacteria</taxon>
        <taxon>Pseudomonadati</taxon>
        <taxon>Bacteroidota</taxon>
        <taxon>Flavobacteriia</taxon>
        <taxon>Flavobacteriales</taxon>
        <taxon>Flavobacteriaceae</taxon>
        <taxon>Tamlana</taxon>
    </lineage>
</organism>
<name>A0ABX1DBQ8_9FLAO</name>
<evidence type="ECO:0000256" key="5">
    <source>
        <dbReference type="ARBA" id="ARBA00023069"/>
    </source>
</evidence>
<evidence type="ECO:0000256" key="2">
    <source>
        <dbReference type="ARBA" id="ARBA00004496"/>
    </source>
</evidence>
<dbReference type="Gene3D" id="2.60.40.10">
    <property type="entry name" value="Immunoglobulins"/>
    <property type="match status" value="1"/>
</dbReference>
<evidence type="ECO:0000313" key="10">
    <source>
        <dbReference type="Proteomes" id="UP000760545"/>
    </source>
</evidence>
<evidence type="ECO:0000256" key="3">
    <source>
        <dbReference type="ARBA" id="ARBA00022490"/>
    </source>
</evidence>
<evidence type="ECO:0000256" key="6">
    <source>
        <dbReference type="ARBA" id="ARBA00023157"/>
    </source>
</evidence>
<keyword evidence="6" id="KW-1015">Disulfide bond</keyword>
<dbReference type="InterPro" id="IPR053879">
    <property type="entry name" value="HYDIN_VesB_CFA65-like_Ig"/>
</dbReference>
<keyword evidence="5" id="KW-0969">Cilium</keyword>
<dbReference type="SUPFAM" id="SSF103647">
    <property type="entry name" value="TSP type-3 repeat"/>
    <property type="match status" value="1"/>
</dbReference>
<evidence type="ECO:0000313" key="9">
    <source>
        <dbReference type="EMBL" id="NJX15710.1"/>
    </source>
</evidence>
<comment type="subcellular location">
    <subcellularLocation>
        <location evidence="1">Cell projection</location>
        <location evidence="1">Cilium</location>
    </subcellularLocation>
    <subcellularLocation>
        <location evidence="2">Cytoplasm</location>
    </subcellularLocation>
</comment>
<keyword evidence="7" id="KW-0966">Cell projection</keyword>
<gene>
    <name evidence="9" type="ORF">HC176_09425</name>
</gene>
<evidence type="ECO:0000256" key="1">
    <source>
        <dbReference type="ARBA" id="ARBA00004138"/>
    </source>
</evidence>
<comment type="caution">
    <text evidence="9">The sequence shown here is derived from an EMBL/GenBank/DDBJ whole genome shotgun (WGS) entry which is preliminary data.</text>
</comment>
<dbReference type="InterPro" id="IPR026444">
    <property type="entry name" value="Secre_tail"/>
</dbReference>
<dbReference type="Gene3D" id="4.10.1080.10">
    <property type="entry name" value="TSP type-3 repeat"/>
    <property type="match status" value="1"/>
</dbReference>
<keyword evidence="10" id="KW-1185">Reference proteome</keyword>
<proteinExistence type="predicted"/>
<dbReference type="Pfam" id="PF13385">
    <property type="entry name" value="Laminin_G_3"/>
    <property type="match status" value="1"/>
</dbReference>
<keyword evidence="3" id="KW-0963">Cytoplasm</keyword>
<dbReference type="SMART" id="SM00560">
    <property type="entry name" value="LamGL"/>
    <property type="match status" value="1"/>
</dbReference>
<evidence type="ECO:0000259" key="8">
    <source>
        <dbReference type="SMART" id="SM00560"/>
    </source>
</evidence>